<dbReference type="GO" id="GO:0045732">
    <property type="term" value="P:positive regulation of protein catabolic process"/>
    <property type="evidence" value="ECO:0007669"/>
    <property type="project" value="TreeGrafter"/>
</dbReference>
<dbReference type="Gene3D" id="2.30.30.220">
    <property type="entry name" value="SspB-like"/>
    <property type="match status" value="1"/>
</dbReference>
<evidence type="ECO:0000256" key="1">
    <source>
        <dbReference type="SAM" id="MobiDB-lite"/>
    </source>
</evidence>
<dbReference type="PANTHER" id="PTHR37486">
    <property type="entry name" value="STRINGENT STARVATION PROTEIN B"/>
    <property type="match status" value="1"/>
</dbReference>
<evidence type="ECO:0000313" key="3">
    <source>
        <dbReference type="Proteomes" id="UP000605253"/>
    </source>
</evidence>
<dbReference type="GO" id="GO:0005829">
    <property type="term" value="C:cytosol"/>
    <property type="evidence" value="ECO:0007669"/>
    <property type="project" value="TreeGrafter"/>
</dbReference>
<evidence type="ECO:0000313" key="2">
    <source>
        <dbReference type="EMBL" id="GGF86900.1"/>
    </source>
</evidence>
<dbReference type="InterPro" id="IPR007481">
    <property type="entry name" value="SspB"/>
</dbReference>
<accession>A0A917FJU2</accession>
<dbReference type="NCBIfam" id="NF008769">
    <property type="entry name" value="PRK11798.2-5"/>
    <property type="match status" value="1"/>
</dbReference>
<dbReference type="PANTHER" id="PTHR37486:SF1">
    <property type="entry name" value="STRINGENT STARVATION PROTEIN B"/>
    <property type="match status" value="1"/>
</dbReference>
<dbReference type="Pfam" id="PF04386">
    <property type="entry name" value="SspB"/>
    <property type="match status" value="1"/>
</dbReference>
<dbReference type="InterPro" id="IPR036760">
    <property type="entry name" value="SspB-like_sf"/>
</dbReference>
<organism evidence="2 3">
    <name type="scientific">Marinicella pacifica</name>
    <dbReference type="NCBI Taxonomy" id="1171543"/>
    <lineage>
        <taxon>Bacteria</taxon>
        <taxon>Pseudomonadati</taxon>
        <taxon>Pseudomonadota</taxon>
        <taxon>Gammaproteobacteria</taxon>
        <taxon>Lysobacterales</taxon>
        <taxon>Marinicellaceae</taxon>
        <taxon>Marinicella</taxon>
    </lineage>
</organism>
<protein>
    <submittedName>
        <fullName evidence="2">Stringent starvation protein B</fullName>
    </submittedName>
</protein>
<sequence>MIFDDNMTPVKPYLIEALYRWISDNNLTPLVVADAGVKGLKVPENAIEDGKVVLNISMTATQGLAMEDDVISFSARFSGRPFLVVIPMAAVTAIYARENSQGMMFDVDPDMSDAEYNDTPENKPKRSVSDSNKPKKQGHLKLVD</sequence>
<dbReference type="GO" id="GO:0005840">
    <property type="term" value="C:ribosome"/>
    <property type="evidence" value="ECO:0007669"/>
    <property type="project" value="TreeGrafter"/>
</dbReference>
<dbReference type="AlphaFoldDB" id="A0A917FJU2"/>
<reference evidence="2" key="1">
    <citation type="journal article" date="2014" name="Int. J. Syst. Evol. Microbiol.">
        <title>Complete genome sequence of Corynebacterium casei LMG S-19264T (=DSM 44701T), isolated from a smear-ripened cheese.</title>
        <authorList>
            <consortium name="US DOE Joint Genome Institute (JGI-PGF)"/>
            <person name="Walter F."/>
            <person name="Albersmeier A."/>
            <person name="Kalinowski J."/>
            <person name="Ruckert C."/>
        </authorList>
    </citation>
    <scope>NUCLEOTIDE SEQUENCE</scope>
    <source>
        <strain evidence="2">CGMCC 1.12181</strain>
    </source>
</reference>
<dbReference type="Proteomes" id="UP000605253">
    <property type="component" value="Unassembled WGS sequence"/>
</dbReference>
<comment type="caution">
    <text evidence="2">The sequence shown here is derived from an EMBL/GenBank/DDBJ whole genome shotgun (WGS) entry which is preliminary data.</text>
</comment>
<proteinExistence type="predicted"/>
<reference evidence="2" key="2">
    <citation type="submission" date="2020-09" db="EMBL/GenBank/DDBJ databases">
        <authorList>
            <person name="Sun Q."/>
            <person name="Zhou Y."/>
        </authorList>
    </citation>
    <scope>NUCLEOTIDE SEQUENCE</scope>
    <source>
        <strain evidence="2">CGMCC 1.12181</strain>
    </source>
</reference>
<feature type="region of interest" description="Disordered" evidence="1">
    <location>
        <begin position="106"/>
        <end position="144"/>
    </location>
</feature>
<keyword evidence="3" id="KW-1185">Reference proteome</keyword>
<gene>
    <name evidence="2" type="primary">sspB</name>
    <name evidence="2" type="ORF">GCM10011365_04960</name>
</gene>
<dbReference type="SUPFAM" id="SSF101738">
    <property type="entry name" value="SspB-like"/>
    <property type="match status" value="1"/>
</dbReference>
<feature type="compositionally biased region" description="Basic residues" evidence="1">
    <location>
        <begin position="134"/>
        <end position="144"/>
    </location>
</feature>
<dbReference type="PIRSF" id="PIRSF005276">
    <property type="entry name" value="SspB"/>
    <property type="match status" value="1"/>
</dbReference>
<name>A0A917FJU2_9GAMM</name>
<feature type="compositionally biased region" description="Acidic residues" evidence="1">
    <location>
        <begin position="107"/>
        <end position="118"/>
    </location>
</feature>
<dbReference type="EMBL" id="BMEO01000002">
    <property type="protein sequence ID" value="GGF86900.1"/>
    <property type="molecule type" value="Genomic_DNA"/>
</dbReference>